<dbReference type="STRING" id="1367852.SAMN05216516_110104"/>
<dbReference type="SUPFAM" id="SSF103088">
    <property type="entry name" value="OmpA-like"/>
    <property type="match status" value="1"/>
</dbReference>
<evidence type="ECO:0000313" key="8">
    <source>
        <dbReference type="Proteomes" id="UP000242222"/>
    </source>
</evidence>
<dbReference type="RefSeq" id="WP_092879001.1">
    <property type="nucleotide sequence ID" value="NZ_FOVC01000010.1"/>
</dbReference>
<dbReference type="CDD" id="cd07185">
    <property type="entry name" value="OmpA_C-like"/>
    <property type="match status" value="1"/>
</dbReference>
<dbReference type="OrthoDB" id="345640at2"/>
<feature type="transmembrane region" description="Helical" evidence="5">
    <location>
        <begin position="7"/>
        <end position="28"/>
    </location>
</feature>
<keyword evidence="2 4" id="KW-0472">Membrane</keyword>
<organism evidence="7 8">
    <name type="scientific">Izhakiella capsodis</name>
    <dbReference type="NCBI Taxonomy" id="1367852"/>
    <lineage>
        <taxon>Bacteria</taxon>
        <taxon>Pseudomonadati</taxon>
        <taxon>Pseudomonadota</taxon>
        <taxon>Gammaproteobacteria</taxon>
        <taxon>Enterobacterales</taxon>
        <taxon>Erwiniaceae</taxon>
        <taxon>Izhakiella</taxon>
    </lineage>
</organism>
<reference evidence="8" key="1">
    <citation type="submission" date="2016-10" db="EMBL/GenBank/DDBJ databases">
        <authorList>
            <person name="Varghese N."/>
            <person name="Submissions S."/>
        </authorList>
    </citation>
    <scope>NUCLEOTIDE SEQUENCE [LARGE SCALE GENOMIC DNA]</scope>
    <source>
        <strain evidence="8">N6PO6</strain>
    </source>
</reference>
<evidence type="ECO:0000259" key="6">
    <source>
        <dbReference type="PROSITE" id="PS51123"/>
    </source>
</evidence>
<dbReference type="Gene3D" id="3.30.1330.60">
    <property type="entry name" value="OmpA-like domain"/>
    <property type="match status" value="1"/>
</dbReference>
<dbReference type="AlphaFoldDB" id="A0A1I5A1J3"/>
<evidence type="ECO:0000256" key="3">
    <source>
        <dbReference type="ARBA" id="ARBA00023237"/>
    </source>
</evidence>
<sequence length="544" mass="61371">MKKKIFLIALIAITFITLLTFFLCLLFPHFMPEVMTPLMLTAMVATIAIQCQYQLQIGKRQISEQCSESSVKPENPVILLIGPCAATWFSKSDATDNARYAGSATWLQIGTPQELEKRLNYLNQYASNAPVHAFFPFLPDDSETVELTIKKIRAWQERFRSTLTSHCIPCTFAIYTRLSSERRSHSPDNATWSDDLAIQPRTSTNFAQALNDLELHIQNRAANDCNHSQRKVVTLTLLGWIKVSGISQAISDVFSRSSLELNKILLCDYGNGFTRHGAWSNWLESQYAILPSLGTGITLPPLPPVTIPIKKMPVIVRKKTQIILPKLYWSILLVTTLLAVKMFSHARYEYQQNMAFEQLLQRCAAINNLSIHRLEKRINYLDNEYQRRSQQVSSILSLQWSFIPESSYSNQLLSLMTKLKSIPVLSTAGAQEIFNSGSAALLPAAAKQLKNILMLARKYPNNNLLIVGHSDDTGRSDYNLLLSKKRAISVRNWLLEKNIAPQRLKISAAGDSEPVSNNSTPAGRQHNRRIEILIVPPEIMTNRS</sequence>
<dbReference type="PANTHER" id="PTHR30329:SF21">
    <property type="entry name" value="LIPOPROTEIN YIAD-RELATED"/>
    <property type="match status" value="1"/>
</dbReference>
<evidence type="ECO:0000256" key="5">
    <source>
        <dbReference type="SAM" id="Phobius"/>
    </source>
</evidence>
<keyword evidence="5" id="KW-0812">Transmembrane</keyword>
<dbReference type="InterPro" id="IPR036737">
    <property type="entry name" value="OmpA-like_sf"/>
</dbReference>
<proteinExistence type="predicted"/>
<keyword evidence="5" id="KW-1133">Transmembrane helix</keyword>
<accession>A0A1I5A1J3</accession>
<dbReference type="PRINTS" id="PR01021">
    <property type="entry name" value="OMPADOMAIN"/>
</dbReference>
<evidence type="ECO:0000256" key="1">
    <source>
        <dbReference type="ARBA" id="ARBA00004442"/>
    </source>
</evidence>
<feature type="domain" description="OmpA-like" evidence="6">
    <location>
        <begin position="421"/>
        <end position="538"/>
    </location>
</feature>
<evidence type="ECO:0000256" key="2">
    <source>
        <dbReference type="ARBA" id="ARBA00023136"/>
    </source>
</evidence>
<name>A0A1I5A1J3_9GAMM</name>
<evidence type="ECO:0000256" key="4">
    <source>
        <dbReference type="PROSITE-ProRule" id="PRU00473"/>
    </source>
</evidence>
<dbReference type="InterPro" id="IPR006664">
    <property type="entry name" value="OMP_bac"/>
</dbReference>
<dbReference type="GO" id="GO:0009279">
    <property type="term" value="C:cell outer membrane"/>
    <property type="evidence" value="ECO:0007669"/>
    <property type="project" value="UniProtKB-SubCell"/>
</dbReference>
<dbReference type="InterPro" id="IPR006665">
    <property type="entry name" value="OmpA-like"/>
</dbReference>
<dbReference type="InterPro" id="IPR050330">
    <property type="entry name" value="Bact_OuterMem_StrucFunc"/>
</dbReference>
<keyword evidence="8" id="KW-1185">Reference proteome</keyword>
<comment type="subcellular location">
    <subcellularLocation>
        <location evidence="1">Cell outer membrane</location>
    </subcellularLocation>
</comment>
<protein>
    <submittedName>
        <fullName evidence="7">OmpA family protein</fullName>
    </submittedName>
</protein>
<dbReference type="Pfam" id="PF00691">
    <property type="entry name" value="OmpA"/>
    <property type="match status" value="1"/>
</dbReference>
<gene>
    <name evidence="7" type="ORF">SAMN05216516_110104</name>
</gene>
<dbReference type="EMBL" id="FOVC01000010">
    <property type="protein sequence ID" value="SFN56385.1"/>
    <property type="molecule type" value="Genomic_DNA"/>
</dbReference>
<dbReference type="PROSITE" id="PS51123">
    <property type="entry name" value="OMPA_2"/>
    <property type="match status" value="1"/>
</dbReference>
<dbReference type="PANTHER" id="PTHR30329">
    <property type="entry name" value="STATOR ELEMENT OF FLAGELLAR MOTOR COMPLEX"/>
    <property type="match status" value="1"/>
</dbReference>
<keyword evidence="3" id="KW-0998">Cell outer membrane</keyword>
<evidence type="ECO:0000313" key="7">
    <source>
        <dbReference type="EMBL" id="SFN56385.1"/>
    </source>
</evidence>
<dbReference type="Proteomes" id="UP000242222">
    <property type="component" value="Unassembled WGS sequence"/>
</dbReference>